<keyword evidence="4" id="KW-0012">Acyltransferase</keyword>
<evidence type="ECO:0000313" key="6">
    <source>
        <dbReference type="Proteomes" id="UP000029481"/>
    </source>
</evidence>
<dbReference type="PANTHER" id="PTHR43300:SF11">
    <property type="entry name" value="ACETYLTRANSFERASE RV3034C-RELATED"/>
    <property type="match status" value="1"/>
</dbReference>
<dbReference type="KEGG" id="cnt:JT31_12955"/>
<dbReference type="GO" id="GO:0016747">
    <property type="term" value="F:acyltransferase activity, transferring groups other than amino-acyl groups"/>
    <property type="evidence" value="ECO:0007669"/>
    <property type="project" value="UniProtKB-ARBA"/>
</dbReference>
<evidence type="ECO:0000256" key="3">
    <source>
        <dbReference type="ARBA" id="ARBA00022737"/>
    </source>
</evidence>
<keyword evidence="3" id="KW-0677">Repeat</keyword>
<dbReference type="Gene3D" id="2.160.10.10">
    <property type="entry name" value="Hexapeptide repeat proteins"/>
    <property type="match status" value="1"/>
</dbReference>
<keyword evidence="2 5" id="KW-0808">Transferase</keyword>
<dbReference type="InterPro" id="IPR017694">
    <property type="entry name" value="Phosphonate_tfrase_rpt"/>
</dbReference>
<dbReference type="InterPro" id="IPR050179">
    <property type="entry name" value="Trans_hexapeptide_repeat"/>
</dbReference>
<sequence length="218" mass="23948">MTTAAAPKLQKTFVDPSVRLRETTLGEQCEILANSVLEYSILGDFSYLGEHCCVADSVIGKFTAIANHVRLGAPNHPMDRPSQHRFTYCPEYYAPGVGRDTSFFAHRREDRVVIGNDVWIGHGVIVLPGVTVGDGAVLAAGAVVSKDVPPYTIVGGVPAKPIRSRFPQGITESLQRIAWWDWPLEKLMAHLPEFQSGETASFCARWDNPANLADKSNW</sequence>
<dbReference type="PANTHER" id="PTHR43300">
    <property type="entry name" value="ACETYLTRANSFERASE"/>
    <property type="match status" value="1"/>
</dbReference>
<name>A0A089RG68_9ENTR</name>
<proteinExistence type="inferred from homology"/>
<protein>
    <submittedName>
        <fullName evidence="5">Acetyltransferase</fullName>
    </submittedName>
</protein>
<organism evidence="5 6">
    <name type="scientific">Cedecea neteri</name>
    <dbReference type="NCBI Taxonomy" id="158822"/>
    <lineage>
        <taxon>Bacteria</taxon>
        <taxon>Pseudomonadati</taxon>
        <taxon>Pseudomonadota</taxon>
        <taxon>Gammaproteobacteria</taxon>
        <taxon>Enterobacterales</taxon>
        <taxon>Enterobacteriaceae</taxon>
        <taxon>Cedecea</taxon>
    </lineage>
</organism>
<dbReference type="EMBL" id="CP009451">
    <property type="protein sequence ID" value="AIR05485.1"/>
    <property type="molecule type" value="Genomic_DNA"/>
</dbReference>
<dbReference type="RefSeq" id="WP_038477553.1">
    <property type="nucleotide sequence ID" value="NZ_CP009451.1"/>
</dbReference>
<dbReference type="InterPro" id="IPR018357">
    <property type="entry name" value="Hexapep_transf_CS"/>
</dbReference>
<dbReference type="Proteomes" id="UP000029481">
    <property type="component" value="Chromosome"/>
</dbReference>
<evidence type="ECO:0000256" key="2">
    <source>
        <dbReference type="ARBA" id="ARBA00022679"/>
    </source>
</evidence>
<dbReference type="NCBIfam" id="TIGR03308">
    <property type="entry name" value="phn_thr-fam"/>
    <property type="match status" value="1"/>
</dbReference>
<accession>A0A089RG68</accession>
<evidence type="ECO:0000256" key="4">
    <source>
        <dbReference type="ARBA" id="ARBA00023315"/>
    </source>
</evidence>
<reference evidence="5 6" key="1">
    <citation type="submission" date="2014-09" db="EMBL/GenBank/DDBJ databases">
        <title>Cedecea neteri SSMD04 Genome Sequencing.</title>
        <authorList>
            <person name="Tan J.-Y."/>
        </authorList>
    </citation>
    <scope>NUCLEOTIDE SEQUENCE [LARGE SCALE GENOMIC DNA]</scope>
    <source>
        <strain evidence="5 6">SSMD04</strain>
    </source>
</reference>
<gene>
    <name evidence="5" type="ORF">JT31_12955</name>
</gene>
<keyword evidence="6" id="KW-1185">Reference proteome</keyword>
<dbReference type="InterPro" id="IPR001451">
    <property type="entry name" value="Hexapep"/>
</dbReference>
<dbReference type="SUPFAM" id="SSF51161">
    <property type="entry name" value="Trimeric LpxA-like enzymes"/>
    <property type="match status" value="1"/>
</dbReference>
<dbReference type="PROSITE" id="PS00101">
    <property type="entry name" value="HEXAPEP_TRANSFERASES"/>
    <property type="match status" value="1"/>
</dbReference>
<dbReference type="InterPro" id="IPR011004">
    <property type="entry name" value="Trimer_LpxA-like_sf"/>
</dbReference>
<comment type="similarity">
    <text evidence="1">Belongs to the transferase hexapeptide repeat family.</text>
</comment>
<dbReference type="CDD" id="cd03349">
    <property type="entry name" value="LbH_XAT"/>
    <property type="match status" value="1"/>
</dbReference>
<dbReference type="OrthoDB" id="9815592at2"/>
<evidence type="ECO:0000256" key="1">
    <source>
        <dbReference type="ARBA" id="ARBA00007274"/>
    </source>
</evidence>
<dbReference type="Pfam" id="PF00132">
    <property type="entry name" value="Hexapep"/>
    <property type="match status" value="1"/>
</dbReference>
<evidence type="ECO:0000313" key="5">
    <source>
        <dbReference type="EMBL" id="AIR05485.1"/>
    </source>
</evidence>
<dbReference type="AlphaFoldDB" id="A0A089RG68"/>